<dbReference type="Proteomes" id="UP000054477">
    <property type="component" value="Unassembled WGS sequence"/>
</dbReference>
<keyword evidence="2" id="KW-1185">Reference proteome</keyword>
<protein>
    <submittedName>
        <fullName evidence="1">Uncharacterized protein</fullName>
    </submittedName>
</protein>
<accession>A0A0C9Y8Z1</accession>
<dbReference type="AlphaFoldDB" id="A0A0C9Y8Z1"/>
<organism evidence="1 2">
    <name type="scientific">Laccaria amethystina LaAM-08-1</name>
    <dbReference type="NCBI Taxonomy" id="1095629"/>
    <lineage>
        <taxon>Eukaryota</taxon>
        <taxon>Fungi</taxon>
        <taxon>Dikarya</taxon>
        <taxon>Basidiomycota</taxon>
        <taxon>Agaricomycotina</taxon>
        <taxon>Agaricomycetes</taxon>
        <taxon>Agaricomycetidae</taxon>
        <taxon>Agaricales</taxon>
        <taxon>Agaricineae</taxon>
        <taxon>Hydnangiaceae</taxon>
        <taxon>Laccaria</taxon>
    </lineage>
</organism>
<reference evidence="1 2" key="1">
    <citation type="submission" date="2014-04" db="EMBL/GenBank/DDBJ databases">
        <authorList>
            <consortium name="DOE Joint Genome Institute"/>
            <person name="Kuo A."/>
            <person name="Kohler A."/>
            <person name="Nagy L.G."/>
            <person name="Floudas D."/>
            <person name="Copeland A."/>
            <person name="Barry K.W."/>
            <person name="Cichocki N."/>
            <person name="Veneault-Fourrey C."/>
            <person name="LaButti K."/>
            <person name="Lindquist E.A."/>
            <person name="Lipzen A."/>
            <person name="Lundell T."/>
            <person name="Morin E."/>
            <person name="Murat C."/>
            <person name="Sun H."/>
            <person name="Tunlid A."/>
            <person name="Henrissat B."/>
            <person name="Grigoriev I.V."/>
            <person name="Hibbett D.S."/>
            <person name="Martin F."/>
            <person name="Nordberg H.P."/>
            <person name="Cantor M.N."/>
            <person name="Hua S.X."/>
        </authorList>
    </citation>
    <scope>NUCLEOTIDE SEQUENCE [LARGE SCALE GENOMIC DNA]</scope>
    <source>
        <strain evidence="1 2">LaAM-08-1</strain>
    </source>
</reference>
<gene>
    <name evidence="1" type="ORF">K443DRAFT_647547</name>
</gene>
<dbReference type="HOGENOM" id="CLU_1518101_0_0_1"/>
<dbReference type="EMBL" id="KN838569">
    <property type="protein sequence ID" value="KIK04468.1"/>
    <property type="molecule type" value="Genomic_DNA"/>
</dbReference>
<sequence length="177" mass="19339">MVHYLKHCWLHQSRISHCRAFLRTNYSWLCASQSLCCDPFASSMEPVPVAPSHGTSAGNDLSLLEFTPTSSVYASVVCHPQGFDSPGELLVELSWSSPDAMPNTHAFTLLNLVFLADIVDAHCISTNDQCPTCDCFAEAMVGIVDLLRASEIAHDFSSPFSTMALAKTHPISITVMF</sequence>
<evidence type="ECO:0000313" key="2">
    <source>
        <dbReference type="Proteomes" id="UP000054477"/>
    </source>
</evidence>
<evidence type="ECO:0000313" key="1">
    <source>
        <dbReference type="EMBL" id="KIK04468.1"/>
    </source>
</evidence>
<proteinExistence type="predicted"/>
<reference evidence="2" key="2">
    <citation type="submission" date="2015-01" db="EMBL/GenBank/DDBJ databases">
        <title>Evolutionary Origins and Diversification of the Mycorrhizal Mutualists.</title>
        <authorList>
            <consortium name="DOE Joint Genome Institute"/>
            <consortium name="Mycorrhizal Genomics Consortium"/>
            <person name="Kohler A."/>
            <person name="Kuo A."/>
            <person name="Nagy L.G."/>
            <person name="Floudas D."/>
            <person name="Copeland A."/>
            <person name="Barry K.W."/>
            <person name="Cichocki N."/>
            <person name="Veneault-Fourrey C."/>
            <person name="LaButti K."/>
            <person name="Lindquist E.A."/>
            <person name="Lipzen A."/>
            <person name="Lundell T."/>
            <person name="Morin E."/>
            <person name="Murat C."/>
            <person name="Riley R."/>
            <person name="Ohm R."/>
            <person name="Sun H."/>
            <person name="Tunlid A."/>
            <person name="Henrissat B."/>
            <person name="Grigoriev I.V."/>
            <person name="Hibbett D.S."/>
            <person name="Martin F."/>
        </authorList>
    </citation>
    <scope>NUCLEOTIDE SEQUENCE [LARGE SCALE GENOMIC DNA]</scope>
    <source>
        <strain evidence="2">LaAM-08-1</strain>
    </source>
</reference>
<name>A0A0C9Y8Z1_9AGAR</name>